<dbReference type="SUPFAM" id="SSF143575">
    <property type="entry name" value="GAS2 domain-like"/>
    <property type="match status" value="1"/>
</dbReference>
<dbReference type="InterPro" id="IPR003108">
    <property type="entry name" value="GAR_dom"/>
</dbReference>
<comment type="subcellular location">
    <subcellularLocation>
        <location evidence="1">Cytoplasm</location>
        <location evidence="1">Cytoskeleton</location>
    </subcellularLocation>
</comment>
<sequence length="954" mass="104633">MSDSRAISSMATPPPAGRGAMRRPVRSSSRSPTRHRISDNLLARLSPMSAIEALRSPEGALKACLDNATASEQSFTMRTAVASRKIHDWVDELSAWPWPTNSSSAGFEMPPSKRRKVSDPFESSEDQQSRESADNPEPDYLGSLPAEDVATYETRTELIQRELAGLDVEEIKMHVLHNHIMPLSRPGTPFSDAGLSVSSLSFTKMEDLSAVITAITVQALPNLARLSRLLNIWGIRLIVLRKVPIVLSLISEAEIAIEAGWNAIEVGGSTPPPEDSLTDTPASKVRLPLPRKDYEVMNQVLQKKVANPGRDLDFMLDALEGSEDTLPNEWLDRLETVEKDYAEWAITAERRVQEGEWGSPFKPAAEQTELEIPETPQPTIEIQLPSPVLDRGEASTPFDHSLFASETGSPDSPGSPSRRIASTDGQQEHFADEDDVTEDAVFDYDGMDDSYAVPTRSLPIISKTDASDPLDSQIYDEEESYASMQQGYADAQSPQQLAPPAHIARMAAPELDTEFSYLESVLEEDEEGEEPKLPPPRFAPRKISQESMRSNRSRGRSRETSVEPEFGRLPDPDEPLSDALSPPSSPPLRYRGHSNSVSFQEQRDLSPDNVTPPKSPLETSVFDMESSFDHSQMYTPGYSTPGYSVPSNEYDLHRQIRGVLKSLPNKIRFTRREATIELNPPDLNLPSRPKLKLSEPVARRSGSALSTMSMSSRAGTPSFLLAPAKESRHRSRNSRDAQTYFLSRSSGEAPMKLLIRSVGESGERVMVRVGGGWADLGEYLKEYAIHHGRRSQGEGKVEVKDMPAASGQNTRSSPPSRPGTAHDSPMTPLAVRKTRRSLVGESRPSGKSLQPPQTPLSSMTKDAETPGSAASGRSVSSTEADNSVLGLSGPRPKKADRLSEESRAWVEDVTSKVRSASGDHRMRPSSAAGQQDKKGNFGELGKVGGTKRVFRKAQ</sequence>
<feature type="compositionally biased region" description="Basic and acidic residues" evidence="4">
    <location>
        <begin position="893"/>
        <end position="922"/>
    </location>
</feature>
<evidence type="ECO:0000256" key="1">
    <source>
        <dbReference type="ARBA" id="ARBA00004245"/>
    </source>
</evidence>
<feature type="compositionally biased region" description="Polar residues" evidence="4">
    <location>
        <begin position="482"/>
        <end position="496"/>
    </location>
</feature>
<dbReference type="Pfam" id="PF02187">
    <property type="entry name" value="GAS2"/>
    <property type="match status" value="1"/>
</dbReference>
<accession>A0ABR2I1H4</accession>
<feature type="region of interest" description="Disordered" evidence="4">
    <location>
        <begin position="100"/>
        <end position="146"/>
    </location>
</feature>
<feature type="domain" description="GAR" evidence="5">
    <location>
        <begin position="688"/>
        <end position="787"/>
    </location>
</feature>
<dbReference type="Gene3D" id="3.30.920.20">
    <property type="entry name" value="Gas2-like domain"/>
    <property type="match status" value="1"/>
</dbReference>
<keyword evidence="7" id="KW-1185">Reference proteome</keyword>
<feature type="compositionally biased region" description="Polar residues" evidence="4">
    <location>
        <begin position="1"/>
        <end position="11"/>
    </location>
</feature>
<feature type="compositionally biased region" description="Low complexity" evidence="4">
    <location>
        <begin position="700"/>
        <end position="714"/>
    </location>
</feature>
<evidence type="ECO:0000313" key="6">
    <source>
        <dbReference type="EMBL" id="KAK8856199.1"/>
    </source>
</evidence>
<feature type="compositionally biased region" description="Polar residues" evidence="4">
    <location>
        <begin position="871"/>
        <end position="881"/>
    </location>
</feature>
<reference evidence="6 7" key="1">
    <citation type="journal article" date="2024" name="IMA Fungus">
        <title>Apiospora arundinis, a panoply of carbohydrate-active enzymes and secondary metabolites.</title>
        <authorList>
            <person name="Sorensen T."/>
            <person name="Petersen C."/>
            <person name="Muurmann A.T."/>
            <person name="Christiansen J.V."/>
            <person name="Brundto M.L."/>
            <person name="Overgaard C.K."/>
            <person name="Boysen A.T."/>
            <person name="Wollenberg R.D."/>
            <person name="Larsen T.O."/>
            <person name="Sorensen J.L."/>
            <person name="Nielsen K.L."/>
            <person name="Sondergaard T.E."/>
        </authorList>
    </citation>
    <scope>NUCLEOTIDE SEQUENCE [LARGE SCALE GENOMIC DNA]</scope>
    <source>
        <strain evidence="6 7">AAU 773</strain>
    </source>
</reference>
<feature type="compositionally biased region" description="Acidic residues" evidence="4">
    <location>
        <begin position="431"/>
        <end position="448"/>
    </location>
</feature>
<evidence type="ECO:0000259" key="5">
    <source>
        <dbReference type="PROSITE" id="PS51460"/>
    </source>
</evidence>
<feature type="compositionally biased region" description="Basic and acidic residues" evidence="4">
    <location>
        <begin position="788"/>
        <end position="801"/>
    </location>
</feature>
<feature type="compositionally biased region" description="Low complexity" evidence="4">
    <location>
        <begin position="408"/>
        <end position="417"/>
    </location>
</feature>
<protein>
    <submittedName>
        <fullName evidence="6">Gas2 domain-containing protein</fullName>
    </submittedName>
</protein>
<evidence type="ECO:0000256" key="3">
    <source>
        <dbReference type="ARBA" id="ARBA00023212"/>
    </source>
</evidence>
<feature type="region of interest" description="Disordered" evidence="4">
    <location>
        <begin position="389"/>
        <end position="620"/>
    </location>
</feature>
<name>A0ABR2I1H4_9PEZI</name>
<keyword evidence="2" id="KW-0963">Cytoplasm</keyword>
<feature type="region of interest" description="Disordered" evidence="4">
    <location>
        <begin position="1"/>
        <end position="40"/>
    </location>
</feature>
<dbReference type="Proteomes" id="UP001390339">
    <property type="component" value="Unassembled WGS sequence"/>
</dbReference>
<keyword evidence="3" id="KW-0206">Cytoskeleton</keyword>
<dbReference type="InterPro" id="IPR036534">
    <property type="entry name" value="GAR_dom_sf"/>
</dbReference>
<evidence type="ECO:0000313" key="7">
    <source>
        <dbReference type="Proteomes" id="UP001390339"/>
    </source>
</evidence>
<comment type="caution">
    <text evidence="6">The sequence shown here is derived from an EMBL/GenBank/DDBJ whole genome shotgun (WGS) entry which is preliminary data.</text>
</comment>
<feature type="compositionally biased region" description="Polar residues" evidence="4">
    <location>
        <begin position="845"/>
        <end position="860"/>
    </location>
</feature>
<evidence type="ECO:0000256" key="2">
    <source>
        <dbReference type="ARBA" id="ARBA00022490"/>
    </source>
</evidence>
<proteinExistence type="predicted"/>
<feature type="region of interest" description="Disordered" evidence="4">
    <location>
        <begin position="788"/>
        <end position="954"/>
    </location>
</feature>
<dbReference type="EMBL" id="JAPCWZ010000007">
    <property type="protein sequence ID" value="KAK8856199.1"/>
    <property type="molecule type" value="Genomic_DNA"/>
</dbReference>
<evidence type="ECO:0000256" key="4">
    <source>
        <dbReference type="SAM" id="MobiDB-lite"/>
    </source>
</evidence>
<gene>
    <name evidence="6" type="ORF">PGQ11_012111</name>
</gene>
<dbReference type="PROSITE" id="PS51460">
    <property type="entry name" value="GAR"/>
    <property type="match status" value="1"/>
</dbReference>
<organism evidence="6 7">
    <name type="scientific">Apiospora arundinis</name>
    <dbReference type="NCBI Taxonomy" id="335852"/>
    <lineage>
        <taxon>Eukaryota</taxon>
        <taxon>Fungi</taxon>
        <taxon>Dikarya</taxon>
        <taxon>Ascomycota</taxon>
        <taxon>Pezizomycotina</taxon>
        <taxon>Sordariomycetes</taxon>
        <taxon>Xylariomycetidae</taxon>
        <taxon>Amphisphaeriales</taxon>
        <taxon>Apiosporaceae</taxon>
        <taxon>Apiospora</taxon>
    </lineage>
</organism>
<feature type="region of interest" description="Disordered" evidence="4">
    <location>
        <begin position="694"/>
        <end position="743"/>
    </location>
</feature>
<feature type="compositionally biased region" description="Basic and acidic residues" evidence="4">
    <location>
        <begin position="556"/>
        <end position="571"/>
    </location>
</feature>